<evidence type="ECO:0000313" key="1">
    <source>
        <dbReference type="Proteomes" id="UP000887580"/>
    </source>
</evidence>
<accession>A0AC35G3F9</accession>
<dbReference type="Proteomes" id="UP000887580">
    <property type="component" value="Unplaced"/>
</dbReference>
<reference evidence="2" key="1">
    <citation type="submission" date="2022-11" db="UniProtKB">
        <authorList>
            <consortium name="WormBaseParasite"/>
        </authorList>
    </citation>
    <scope>IDENTIFICATION</scope>
</reference>
<protein>
    <submittedName>
        <fullName evidence="2">Sulfatase N-terminal domain-containing protein</fullName>
    </submittedName>
</protein>
<organism evidence="1 2">
    <name type="scientific">Panagrolaimus sp. PS1159</name>
    <dbReference type="NCBI Taxonomy" id="55785"/>
    <lineage>
        <taxon>Eukaryota</taxon>
        <taxon>Metazoa</taxon>
        <taxon>Ecdysozoa</taxon>
        <taxon>Nematoda</taxon>
        <taxon>Chromadorea</taxon>
        <taxon>Rhabditida</taxon>
        <taxon>Tylenchina</taxon>
        <taxon>Panagrolaimomorpha</taxon>
        <taxon>Panagrolaimoidea</taxon>
        <taxon>Panagrolaimidae</taxon>
        <taxon>Panagrolaimus</taxon>
    </lineage>
</organism>
<name>A0AC35G3F9_9BILA</name>
<evidence type="ECO:0000313" key="2">
    <source>
        <dbReference type="WBParaSite" id="PS1159_v2.g23091.t1"/>
    </source>
</evidence>
<sequence>MKFRKFHFPLFIFIVISCINVLSSSALKPSDKYQSLKSENVNFNNNNDEYQCILETPDPWDPTIPKKFFAANLSSCYSKYQTLSSLKDGYIKIDLNLAKPNTTCQWQCLIPDDIENTYTKSEWHELKDQSICDVIKVRCYTNENPDEQYYENLHVQIIPKEISQTLKLLSSPNNNGTPLYNIHIFVIDAVSRSQGIRFLPNTINYLENEMKAVHFPFYNKVAWNSWPNGDAFLFGHSRPRDNIPPSIMKNLCDNQSFSKHYFGNILQDLGYANLFNEDVYSIFENLNVTATHKLAPLGAELKKTAKYKETLFYGDHCISGLDYNIEIFQKFIDAYGLSKPKFSLNWNSQTSHDQFNWLYVADDILLKFIQKNKKELDNSYFILMGDHGPNVGEHRFSHETIALEERNPMFYISLPKDLRKADNPIVKNLKANKNKLIAHYDLYATMADIAESVGAEIPIDTTFHGKSFFKPIPDGRTCGEMGISPMYCNCRYKKANLTSENPLYQKILDSIFSKMNETIAPFTDICVVPLFSSKFQPIMKEIFYPGTTKTLKIYQVIFETLPDNGRWETYVSVKFHYDWIEIQNFLNLGNRLNPPWAKRCSNTIRDFCFCKS</sequence>
<dbReference type="WBParaSite" id="PS1159_v2.g23091.t1">
    <property type="protein sequence ID" value="PS1159_v2.g23091.t1"/>
    <property type="gene ID" value="PS1159_v2.g23091"/>
</dbReference>
<proteinExistence type="predicted"/>